<keyword evidence="4" id="KW-0010">Activator</keyword>
<evidence type="ECO:0000256" key="5">
    <source>
        <dbReference type="SAM" id="MobiDB-lite"/>
    </source>
</evidence>
<feature type="region of interest" description="Disordered" evidence="5">
    <location>
        <begin position="48"/>
        <end position="67"/>
    </location>
</feature>
<reference evidence="6" key="1">
    <citation type="submission" date="2021-03" db="EMBL/GenBank/DDBJ databases">
        <authorList>
            <person name="Tagirdzhanova G."/>
        </authorList>
    </citation>
    <scope>NUCLEOTIDE SEQUENCE</scope>
</reference>
<evidence type="ECO:0000256" key="2">
    <source>
        <dbReference type="ARBA" id="ARBA00010743"/>
    </source>
</evidence>
<feature type="compositionally biased region" description="Low complexity" evidence="5">
    <location>
        <begin position="48"/>
        <end position="60"/>
    </location>
</feature>
<comment type="subunit">
    <text evidence="4">Component of the Mediator complex.</text>
</comment>
<name>A0A8H3FEY9_9LECA</name>
<keyword evidence="7" id="KW-1185">Reference proteome</keyword>
<feature type="region of interest" description="Disordered" evidence="5">
    <location>
        <begin position="100"/>
        <end position="119"/>
    </location>
</feature>
<dbReference type="Proteomes" id="UP000664534">
    <property type="component" value="Unassembled WGS sequence"/>
</dbReference>
<proteinExistence type="inferred from homology"/>
<comment type="similarity">
    <text evidence="2 4">Belongs to the Mediator complex subunit 20 family.</text>
</comment>
<accession>A0A8H3FEY9</accession>
<evidence type="ECO:0000256" key="4">
    <source>
        <dbReference type="RuleBase" id="RU364152"/>
    </source>
</evidence>
<comment type="caution">
    <text evidence="6">The sequence shown here is derived from an EMBL/GenBank/DDBJ whole genome shotgun (WGS) entry which is preliminary data.</text>
</comment>
<dbReference type="GO" id="GO:0016592">
    <property type="term" value="C:mediator complex"/>
    <property type="evidence" value="ECO:0007669"/>
    <property type="project" value="InterPro"/>
</dbReference>
<gene>
    <name evidence="4" type="primary">MED20</name>
    <name evidence="6" type="ORF">IMSHALPRED_005897</name>
</gene>
<dbReference type="Pfam" id="PF08612">
    <property type="entry name" value="Med20"/>
    <property type="match status" value="1"/>
</dbReference>
<organism evidence="6 7">
    <name type="scientific">Imshaugia aleurites</name>
    <dbReference type="NCBI Taxonomy" id="172621"/>
    <lineage>
        <taxon>Eukaryota</taxon>
        <taxon>Fungi</taxon>
        <taxon>Dikarya</taxon>
        <taxon>Ascomycota</taxon>
        <taxon>Pezizomycotina</taxon>
        <taxon>Lecanoromycetes</taxon>
        <taxon>OSLEUM clade</taxon>
        <taxon>Lecanoromycetidae</taxon>
        <taxon>Lecanorales</taxon>
        <taxon>Lecanorineae</taxon>
        <taxon>Parmeliaceae</taxon>
        <taxon>Imshaugia</taxon>
    </lineage>
</organism>
<sequence length="250" mass="26754">MPVTSLYFLPASSPDSNPTQDILAKLTSCYDPSLLPPWTLSHRIFRETPSTQPSAQPAPALTNGVNKAKPPAPRFLQILNLSYLAPQTYVAITSTHAASQTRAGTPASSNTSAEAASGEPAAIVSIPAGPTSEEFIQLIVSKFGPLWQQRQILSAGHGHAFEIGDFRVRVGELRQGGSGGGQMGRGAVCEVAWIGVEAEQEKESWEAGETMVKGFWEGLALRGAREVYWVPGLGDGEGTVRQWCELLKPK</sequence>
<dbReference type="OrthoDB" id="1854899at2759"/>
<feature type="compositionally biased region" description="Polar residues" evidence="5">
    <location>
        <begin position="100"/>
        <end position="114"/>
    </location>
</feature>
<comment type="subcellular location">
    <subcellularLocation>
        <location evidence="1 4">Nucleus</location>
    </subcellularLocation>
</comment>
<protein>
    <recommendedName>
        <fullName evidence="4">Mediator of RNA polymerase II transcription subunit 20</fullName>
    </recommendedName>
    <alternativeName>
        <fullName evidence="4">Mediator complex subunit 20</fullName>
    </alternativeName>
</protein>
<comment type="function">
    <text evidence="4">Component of the Mediator complex, a coactivator involved in the regulated transcription of nearly all RNA polymerase II-dependent genes. Mediator functions as a bridge to convey information from gene-specific regulatory proteins to the basal RNA polymerase II transcription machinery. Mediator is recruited to promoters by direct interactions with regulatory proteins and serves as a scaffold for the assembly of a functional preinitiation complex with RNA polymerase II and the general transcription factors.</text>
</comment>
<evidence type="ECO:0000256" key="1">
    <source>
        <dbReference type="ARBA" id="ARBA00004123"/>
    </source>
</evidence>
<keyword evidence="3 4" id="KW-0539">Nucleus</keyword>
<evidence type="ECO:0000313" key="7">
    <source>
        <dbReference type="Proteomes" id="UP000664534"/>
    </source>
</evidence>
<dbReference type="GO" id="GO:0003712">
    <property type="term" value="F:transcription coregulator activity"/>
    <property type="evidence" value="ECO:0007669"/>
    <property type="project" value="InterPro"/>
</dbReference>
<dbReference type="AlphaFoldDB" id="A0A8H3FEY9"/>
<dbReference type="InterPro" id="IPR013921">
    <property type="entry name" value="Mediator_Med20"/>
</dbReference>
<dbReference type="GO" id="GO:0006357">
    <property type="term" value="P:regulation of transcription by RNA polymerase II"/>
    <property type="evidence" value="ECO:0007669"/>
    <property type="project" value="InterPro"/>
</dbReference>
<keyword evidence="4" id="KW-0804">Transcription</keyword>
<keyword evidence="4" id="KW-0805">Transcription regulation</keyword>
<evidence type="ECO:0000256" key="3">
    <source>
        <dbReference type="ARBA" id="ARBA00023242"/>
    </source>
</evidence>
<evidence type="ECO:0000313" key="6">
    <source>
        <dbReference type="EMBL" id="CAF9923329.1"/>
    </source>
</evidence>
<dbReference type="EMBL" id="CAJPDT010000033">
    <property type="protein sequence ID" value="CAF9923329.1"/>
    <property type="molecule type" value="Genomic_DNA"/>
</dbReference>